<keyword evidence="1" id="KW-0175">Coiled coil</keyword>
<dbReference type="KEGG" id="fma:FMG_P0070"/>
<reference evidence="2 3" key="1">
    <citation type="journal article" date="2008" name="DNA Res.">
        <title>Complete genome sequence of Finegoldia magna, an anaerobic opportunistic pathogen.</title>
        <authorList>
            <person name="Goto T."/>
            <person name="Yamashita A."/>
            <person name="Hirakawa H."/>
            <person name="Matsutani M."/>
            <person name="Todo K."/>
            <person name="Ohshima K."/>
            <person name="Toh H."/>
            <person name="Miyamoto K."/>
            <person name="Kuhara S."/>
            <person name="Hattori M."/>
            <person name="Shimizu T."/>
            <person name="Akimoto S."/>
        </authorList>
    </citation>
    <scope>NUCLEOTIDE SEQUENCE [LARGE SCALE GENOMIC DNA]</scope>
    <source>
        <strain evidence="3">ATCC 29328 / DSM 20472 / WAL 2508</strain>
        <plasmid evidence="2 3">pFMC</plasmid>
    </source>
</reference>
<dbReference type="HOGENOM" id="CLU_1522138_0_0_9"/>
<dbReference type="Proteomes" id="UP000001319">
    <property type="component" value="Plasmid pFMC"/>
</dbReference>
<sequence length="183" mass="21972">MTNELKPYEKIKEYTVNGKPYDEGLEDLYLYLQATASIDYTIYVDIETGDIDAMPSCDFGNAYYNINKAIFNWKVNGGEPWLGEVYTYDELEDYACEEDVKELRKEFEEEHKEELDEYEDIEDFYNDFANDYKEFLFYAENEDIDKGVDEFARESLDSWKEDFENAYCKLLEDYELREELEDY</sequence>
<dbReference type="EMBL" id="AP008972">
    <property type="protein sequence ID" value="BAG09119.1"/>
    <property type="molecule type" value="Genomic_DNA"/>
</dbReference>
<accession>B0S4C8</accession>
<dbReference type="AlphaFoldDB" id="B0S4C8"/>
<keyword evidence="2" id="KW-0614">Plasmid</keyword>
<organism evidence="2 3">
    <name type="scientific">Finegoldia magna (strain ATCC 29328 / DSM 20472 / WAL 2508)</name>
    <name type="common">Peptostreptococcus magnus</name>
    <dbReference type="NCBI Taxonomy" id="334413"/>
    <lineage>
        <taxon>Bacteria</taxon>
        <taxon>Bacillati</taxon>
        <taxon>Bacillota</taxon>
        <taxon>Tissierellia</taxon>
        <taxon>Tissierellales</taxon>
        <taxon>Peptoniphilaceae</taxon>
        <taxon>Finegoldia</taxon>
    </lineage>
</organism>
<proteinExistence type="predicted"/>
<evidence type="ECO:0000313" key="2">
    <source>
        <dbReference type="EMBL" id="BAG09119.1"/>
    </source>
</evidence>
<evidence type="ECO:0000313" key="3">
    <source>
        <dbReference type="Proteomes" id="UP000001319"/>
    </source>
</evidence>
<dbReference type="eggNOG" id="ENOG50341FV">
    <property type="taxonomic scope" value="Bacteria"/>
</dbReference>
<geneLocation type="plasmid" evidence="2 3">
    <name>pFMC</name>
</geneLocation>
<keyword evidence="3" id="KW-1185">Reference proteome</keyword>
<gene>
    <name evidence="2" type="ordered locus">FMG_P0070</name>
</gene>
<dbReference type="RefSeq" id="WP_012289882.1">
    <property type="nucleotide sequence ID" value="NC_010371.1"/>
</dbReference>
<protein>
    <submittedName>
        <fullName evidence="2">Uncharacterized protein</fullName>
    </submittedName>
</protein>
<name>B0S4C8_FINM2</name>
<feature type="coiled-coil region" evidence="1">
    <location>
        <begin position="97"/>
        <end position="124"/>
    </location>
</feature>
<evidence type="ECO:0000256" key="1">
    <source>
        <dbReference type="SAM" id="Coils"/>
    </source>
</evidence>